<accession>A0A0E9WXT9</accession>
<evidence type="ECO:0000313" key="1">
    <source>
        <dbReference type="EMBL" id="JAH95214.1"/>
    </source>
</evidence>
<reference evidence="1" key="1">
    <citation type="submission" date="2014-11" db="EMBL/GenBank/DDBJ databases">
        <authorList>
            <person name="Amaro Gonzalez C."/>
        </authorList>
    </citation>
    <scope>NUCLEOTIDE SEQUENCE</scope>
</reference>
<dbReference type="EMBL" id="GBXM01013363">
    <property type="protein sequence ID" value="JAH95214.1"/>
    <property type="molecule type" value="Transcribed_RNA"/>
</dbReference>
<sequence>MRQRIPSQSKPSHPGQFLGQLCISAPATASTGMVRIRSQTGVRVFIEHSALAGNDS</sequence>
<dbReference type="AlphaFoldDB" id="A0A0E9WXT9"/>
<organism evidence="1">
    <name type="scientific">Anguilla anguilla</name>
    <name type="common">European freshwater eel</name>
    <name type="synonym">Muraena anguilla</name>
    <dbReference type="NCBI Taxonomy" id="7936"/>
    <lineage>
        <taxon>Eukaryota</taxon>
        <taxon>Metazoa</taxon>
        <taxon>Chordata</taxon>
        <taxon>Craniata</taxon>
        <taxon>Vertebrata</taxon>
        <taxon>Euteleostomi</taxon>
        <taxon>Actinopterygii</taxon>
        <taxon>Neopterygii</taxon>
        <taxon>Teleostei</taxon>
        <taxon>Anguilliformes</taxon>
        <taxon>Anguillidae</taxon>
        <taxon>Anguilla</taxon>
    </lineage>
</organism>
<protein>
    <submittedName>
        <fullName evidence="1">Uncharacterized protein</fullName>
    </submittedName>
</protein>
<name>A0A0E9WXT9_ANGAN</name>
<proteinExistence type="predicted"/>
<reference evidence="1" key="2">
    <citation type="journal article" date="2015" name="Fish Shellfish Immunol.">
        <title>Early steps in the European eel (Anguilla anguilla)-Vibrio vulnificus interaction in the gills: Role of the RtxA13 toxin.</title>
        <authorList>
            <person name="Callol A."/>
            <person name="Pajuelo D."/>
            <person name="Ebbesson L."/>
            <person name="Teles M."/>
            <person name="MacKenzie S."/>
            <person name="Amaro C."/>
        </authorList>
    </citation>
    <scope>NUCLEOTIDE SEQUENCE</scope>
</reference>